<dbReference type="Gene3D" id="1.20.1440.120">
    <property type="entry name" value="Recombination protein O, C-terminal domain"/>
    <property type="match status" value="1"/>
</dbReference>
<comment type="function">
    <text evidence="1">Involved in DNA repair and RecF pathway recombination.</text>
</comment>
<dbReference type="STRING" id="1945520.A1019T_01718"/>
<dbReference type="InterPro" id="IPR042242">
    <property type="entry name" value="RecO_C"/>
</dbReference>
<gene>
    <name evidence="6" type="primary">recO</name>
    <name evidence="6" type="ORF">A1019T_01718</name>
</gene>
<name>A0A1R4EH05_9GAMM</name>
<evidence type="ECO:0000256" key="4">
    <source>
        <dbReference type="ARBA" id="ARBA00033409"/>
    </source>
</evidence>
<dbReference type="PANTHER" id="PTHR33991:SF1">
    <property type="entry name" value="DNA REPAIR PROTEIN RECO"/>
    <property type="match status" value="1"/>
</dbReference>
<evidence type="ECO:0000313" key="7">
    <source>
        <dbReference type="Proteomes" id="UP000188169"/>
    </source>
</evidence>
<organism evidence="6 7">
    <name type="scientific">Psychrobacter pasteurii</name>
    <dbReference type="NCBI Taxonomy" id="1945520"/>
    <lineage>
        <taxon>Bacteria</taxon>
        <taxon>Pseudomonadati</taxon>
        <taxon>Pseudomonadota</taxon>
        <taxon>Gammaproteobacteria</taxon>
        <taxon>Moraxellales</taxon>
        <taxon>Moraxellaceae</taxon>
        <taxon>Psychrobacter</taxon>
    </lineage>
</organism>
<keyword evidence="7" id="KW-1185">Reference proteome</keyword>
<proteinExistence type="inferred from homology"/>
<accession>A0A1R4EH05</accession>
<sequence>MRNEPLHAYSLHQRPYQEKRSIYYLFTKEHGVLHGIGKKGIPQFAPLMLFATGKKSLKNLQQVNIVEAVPSLIGQQQYAALYVNEITLKLLPAEDSMPMVYKQYAHTISQLQQTLSLVELKLVLRRYEQVLFSELGFAIDFEQDCEQQLIKENQYYHFAADRGWVELSTTESESPQQGASSNQTNQHSTAASLAPPSKFGQRNPSAFMQQPPIKGEVILAMQAGISVPTIDSWTNIHRQLIDHLFDHQPLQSRILWQQFYRYQ</sequence>
<dbReference type="OrthoDB" id="9804792at2"/>
<evidence type="ECO:0000256" key="1">
    <source>
        <dbReference type="ARBA" id="ARBA00003065"/>
    </source>
</evidence>
<feature type="region of interest" description="Disordered" evidence="5">
    <location>
        <begin position="169"/>
        <end position="206"/>
    </location>
</feature>
<dbReference type="Pfam" id="PF02565">
    <property type="entry name" value="RecO_C"/>
    <property type="match status" value="1"/>
</dbReference>
<comment type="similarity">
    <text evidence="2">Belongs to the RecO family.</text>
</comment>
<dbReference type="RefSeq" id="WP_077449121.1">
    <property type="nucleotide sequence ID" value="NZ_FUGD01000101.1"/>
</dbReference>
<dbReference type="GO" id="GO:0043590">
    <property type="term" value="C:bacterial nucleoid"/>
    <property type="evidence" value="ECO:0007669"/>
    <property type="project" value="TreeGrafter"/>
</dbReference>
<evidence type="ECO:0000256" key="5">
    <source>
        <dbReference type="SAM" id="MobiDB-lite"/>
    </source>
</evidence>
<evidence type="ECO:0000313" key="6">
    <source>
        <dbReference type="EMBL" id="SJM37734.1"/>
    </source>
</evidence>
<dbReference type="GO" id="GO:0006302">
    <property type="term" value="P:double-strand break repair"/>
    <property type="evidence" value="ECO:0007669"/>
    <property type="project" value="TreeGrafter"/>
</dbReference>
<dbReference type="InterPro" id="IPR003717">
    <property type="entry name" value="RecO"/>
</dbReference>
<dbReference type="AlphaFoldDB" id="A0A1R4EH05"/>
<evidence type="ECO:0000256" key="3">
    <source>
        <dbReference type="ARBA" id="ARBA00021310"/>
    </source>
</evidence>
<reference evidence="7" key="1">
    <citation type="submission" date="2017-02" db="EMBL/GenBank/DDBJ databases">
        <authorList>
            <person name="Mornico D."/>
        </authorList>
    </citation>
    <scope>NUCLEOTIDE SEQUENCE [LARGE SCALE GENOMIC DNA]</scope>
</reference>
<evidence type="ECO:0000256" key="2">
    <source>
        <dbReference type="ARBA" id="ARBA00007452"/>
    </source>
</evidence>
<dbReference type="Proteomes" id="UP000188169">
    <property type="component" value="Unassembled WGS sequence"/>
</dbReference>
<dbReference type="EMBL" id="FUGD01000101">
    <property type="protein sequence ID" value="SJM37734.1"/>
    <property type="molecule type" value="Genomic_DNA"/>
</dbReference>
<dbReference type="GO" id="GO:0006310">
    <property type="term" value="P:DNA recombination"/>
    <property type="evidence" value="ECO:0007669"/>
    <property type="project" value="InterPro"/>
</dbReference>
<protein>
    <recommendedName>
        <fullName evidence="3">DNA repair protein RecO</fullName>
    </recommendedName>
    <alternativeName>
        <fullName evidence="4">Recombination protein O</fullName>
    </alternativeName>
</protein>
<dbReference type="PANTHER" id="PTHR33991">
    <property type="entry name" value="DNA REPAIR PROTEIN RECO"/>
    <property type="match status" value="1"/>
</dbReference>
<dbReference type="InterPro" id="IPR012340">
    <property type="entry name" value="NA-bd_OB-fold"/>
</dbReference>
<dbReference type="Gene3D" id="2.40.50.140">
    <property type="entry name" value="Nucleic acid-binding proteins"/>
    <property type="match status" value="1"/>
</dbReference>
<feature type="compositionally biased region" description="Polar residues" evidence="5">
    <location>
        <begin position="169"/>
        <end position="191"/>
    </location>
</feature>